<evidence type="ECO:0000256" key="1">
    <source>
        <dbReference type="SAM" id="Coils"/>
    </source>
</evidence>
<accession>A0A1M6M7J5</accession>
<dbReference type="EMBL" id="FQZO01000008">
    <property type="protein sequence ID" value="SHJ79451.1"/>
    <property type="molecule type" value="Genomic_DNA"/>
</dbReference>
<dbReference type="Pfam" id="PF10066">
    <property type="entry name" value="DUF2304"/>
    <property type="match status" value="1"/>
</dbReference>
<feature type="transmembrane region" description="Helical" evidence="2">
    <location>
        <begin position="69"/>
        <end position="89"/>
    </location>
</feature>
<evidence type="ECO:0008006" key="5">
    <source>
        <dbReference type="Google" id="ProtNLM"/>
    </source>
</evidence>
<keyword evidence="2" id="KW-0812">Transmembrane</keyword>
<protein>
    <recommendedName>
        <fullName evidence="5">DUF2304 domain-containing protein</fullName>
    </recommendedName>
</protein>
<proteinExistence type="predicted"/>
<dbReference type="AlphaFoldDB" id="A0A1M6M7J5"/>
<keyword evidence="2" id="KW-1133">Transmembrane helix</keyword>
<organism evidence="3 4">
    <name type="scientific">Clostridium amylolyticum</name>
    <dbReference type="NCBI Taxonomy" id="1121298"/>
    <lineage>
        <taxon>Bacteria</taxon>
        <taxon>Bacillati</taxon>
        <taxon>Bacillota</taxon>
        <taxon>Clostridia</taxon>
        <taxon>Eubacteriales</taxon>
        <taxon>Clostridiaceae</taxon>
        <taxon>Clostridium</taxon>
    </lineage>
</organism>
<feature type="coiled-coil region" evidence="1">
    <location>
        <begin position="89"/>
        <end position="116"/>
    </location>
</feature>
<name>A0A1M6M7J5_9CLOT</name>
<evidence type="ECO:0000256" key="2">
    <source>
        <dbReference type="SAM" id="Phobius"/>
    </source>
</evidence>
<sequence length="119" mass="13832">MMLKFRVILAIVVIVAFYYMFRLIIKGMLQLRYSLLWMVLGIILLILALFPWLLDYTSKFIGVFSPTNALFFFGFAFTLPVIFSLSMAISKLSTKIKDLAQELALLNNRLKELEKNEQK</sequence>
<keyword evidence="1" id="KW-0175">Coiled coil</keyword>
<dbReference type="RefSeq" id="WP_073010699.1">
    <property type="nucleotide sequence ID" value="NZ_FQZO01000008.1"/>
</dbReference>
<keyword evidence="4" id="KW-1185">Reference proteome</keyword>
<dbReference type="Proteomes" id="UP000184080">
    <property type="component" value="Unassembled WGS sequence"/>
</dbReference>
<gene>
    <name evidence="3" type="ORF">SAMN05444401_3876</name>
</gene>
<reference evidence="3 4" key="1">
    <citation type="submission" date="2016-11" db="EMBL/GenBank/DDBJ databases">
        <authorList>
            <person name="Jaros S."/>
            <person name="Januszkiewicz K."/>
            <person name="Wedrychowicz H."/>
        </authorList>
    </citation>
    <scope>NUCLEOTIDE SEQUENCE [LARGE SCALE GENOMIC DNA]</scope>
    <source>
        <strain evidence="3 4">DSM 21864</strain>
    </source>
</reference>
<keyword evidence="2" id="KW-0472">Membrane</keyword>
<dbReference type="STRING" id="1121298.SAMN05444401_3876"/>
<feature type="transmembrane region" description="Helical" evidence="2">
    <location>
        <begin position="35"/>
        <end position="54"/>
    </location>
</feature>
<dbReference type="OrthoDB" id="2876319at2"/>
<evidence type="ECO:0000313" key="4">
    <source>
        <dbReference type="Proteomes" id="UP000184080"/>
    </source>
</evidence>
<feature type="transmembrane region" description="Helical" evidence="2">
    <location>
        <begin position="6"/>
        <end position="23"/>
    </location>
</feature>
<dbReference type="InterPro" id="IPR019277">
    <property type="entry name" value="DUF2304"/>
</dbReference>
<evidence type="ECO:0000313" key="3">
    <source>
        <dbReference type="EMBL" id="SHJ79451.1"/>
    </source>
</evidence>